<comment type="pathway">
    <text evidence="3 15">Carbohydrate degradation; glycolysis; pyruvate from D-glyceraldehyde 3-phosphate: step 5/5.</text>
</comment>
<dbReference type="NCBIfam" id="NF004491">
    <property type="entry name" value="PRK05826.1"/>
    <property type="match status" value="1"/>
</dbReference>
<dbReference type="FunFam" id="3.20.20.60:FF:000001">
    <property type="entry name" value="Pyruvate kinase"/>
    <property type="match status" value="1"/>
</dbReference>
<comment type="catalytic activity">
    <reaction evidence="14 15">
        <text>pyruvate + ATP = phosphoenolpyruvate + ADP + H(+)</text>
        <dbReference type="Rhea" id="RHEA:18157"/>
        <dbReference type="ChEBI" id="CHEBI:15361"/>
        <dbReference type="ChEBI" id="CHEBI:15378"/>
        <dbReference type="ChEBI" id="CHEBI:30616"/>
        <dbReference type="ChEBI" id="CHEBI:58702"/>
        <dbReference type="ChEBI" id="CHEBI:456216"/>
        <dbReference type="EC" id="2.7.1.40"/>
    </reaction>
</comment>
<organism evidence="18 19">
    <name type="scientific">Babesia divergens</name>
    <dbReference type="NCBI Taxonomy" id="32595"/>
    <lineage>
        <taxon>Eukaryota</taxon>
        <taxon>Sar</taxon>
        <taxon>Alveolata</taxon>
        <taxon>Apicomplexa</taxon>
        <taxon>Aconoidasida</taxon>
        <taxon>Piroplasmida</taxon>
        <taxon>Babesiidae</taxon>
        <taxon>Babesia</taxon>
    </lineage>
</organism>
<dbReference type="SUPFAM" id="SSF52935">
    <property type="entry name" value="PK C-terminal domain-like"/>
    <property type="match status" value="1"/>
</dbReference>
<dbReference type="FunFam" id="2.40.33.10:FF:000001">
    <property type="entry name" value="Pyruvate kinase"/>
    <property type="match status" value="1"/>
</dbReference>
<evidence type="ECO:0000259" key="16">
    <source>
        <dbReference type="Pfam" id="PF00224"/>
    </source>
</evidence>
<evidence type="ECO:0000256" key="5">
    <source>
        <dbReference type="ARBA" id="ARBA00012142"/>
    </source>
</evidence>
<dbReference type="SUPFAM" id="SSF51621">
    <property type="entry name" value="Phosphoenolpyruvate/pyruvate domain"/>
    <property type="match status" value="1"/>
</dbReference>
<dbReference type="GO" id="GO:0004743">
    <property type="term" value="F:pyruvate kinase activity"/>
    <property type="evidence" value="ECO:0007669"/>
    <property type="project" value="UniProtKB-EC"/>
</dbReference>
<feature type="domain" description="Pyruvate kinase C-terminal" evidence="17">
    <location>
        <begin position="395"/>
        <end position="507"/>
    </location>
</feature>
<dbReference type="InterPro" id="IPR018209">
    <property type="entry name" value="Pyrv_Knase_AS"/>
</dbReference>
<evidence type="ECO:0000256" key="14">
    <source>
        <dbReference type="ARBA" id="ARBA00048152"/>
    </source>
</evidence>
<evidence type="ECO:0000256" key="6">
    <source>
        <dbReference type="ARBA" id="ARBA00022679"/>
    </source>
</evidence>
<dbReference type="GO" id="GO:0006950">
    <property type="term" value="P:response to stress"/>
    <property type="evidence" value="ECO:0007669"/>
    <property type="project" value="UniProtKB-ARBA"/>
</dbReference>
<evidence type="ECO:0000256" key="10">
    <source>
        <dbReference type="ARBA" id="ARBA00022840"/>
    </source>
</evidence>
<keyword evidence="8" id="KW-0547">Nucleotide-binding</keyword>
<dbReference type="EMBL" id="JAHBMH010000073">
    <property type="protein sequence ID" value="KAK1932736.1"/>
    <property type="molecule type" value="Genomic_DNA"/>
</dbReference>
<dbReference type="AlphaFoldDB" id="A0AAD9LDT9"/>
<dbReference type="InterPro" id="IPR001697">
    <property type="entry name" value="Pyr_Knase"/>
</dbReference>
<dbReference type="PRINTS" id="PR01050">
    <property type="entry name" value="PYRUVTKNASE"/>
</dbReference>
<sequence length="510" mass="55560">MSTIKEILAADCSQLSQISVEKILRVIQDQDYQNKKTHIVATMGPAVTSSDTVAALIDSGINVCRFNFSHGDHTSQAKTLAMVREGIAKRPNCNLGLMLDTKGPEIRTGLLKDHKAITLVHGQTLKITTDYTLEGDAECIACSYPKLTQSVKVGSRILIADGSLVCDVLEVHDNHVVVKVLNNATIGEKKNMNLPGVKVELPILSEKDINDISNFAVPNNFDFIALSFAQSAADILECRRVLGEAGKHIKVIPKIENVEGLINFDEILAVSDGIMIARGDLGMEIPIEKVCIAQKYMIKKCNEAAKPVITATQMLESMINNPRPTRAEASDVVNAVFDGTDCVMLSGESANGKYPVECVKTMSKLCFEAENCVASRKLFADRIAGDVGKLSTVESLGRSIASLAMDIKAAAIISFTPDGDLTRYISRCRPTCPVLSHSTEQHVVKYMSVYRGVMGKRFASFNNKEENIQHAIAAAKEMGIAKTGEQVIVVYQNEDTIEKSKDLLRVVNVE</sequence>
<evidence type="ECO:0000256" key="7">
    <source>
        <dbReference type="ARBA" id="ARBA00022723"/>
    </source>
</evidence>
<evidence type="ECO:0000256" key="13">
    <source>
        <dbReference type="ARBA" id="ARBA00023317"/>
    </source>
</evidence>
<dbReference type="Gene3D" id="2.40.33.10">
    <property type="entry name" value="PK beta-barrel domain-like"/>
    <property type="match status" value="1"/>
</dbReference>
<name>A0AAD9LDT9_BABDI</name>
<reference evidence="18" key="2">
    <citation type="submission" date="2021-05" db="EMBL/GenBank/DDBJ databases">
        <authorList>
            <person name="Pain A."/>
        </authorList>
    </citation>
    <scope>NUCLEOTIDE SEQUENCE</scope>
    <source>
        <strain evidence="18">1802A</strain>
    </source>
</reference>
<evidence type="ECO:0000256" key="8">
    <source>
        <dbReference type="ARBA" id="ARBA00022741"/>
    </source>
</evidence>
<dbReference type="GO" id="GO:0000287">
    <property type="term" value="F:magnesium ion binding"/>
    <property type="evidence" value="ECO:0007669"/>
    <property type="project" value="InterPro"/>
</dbReference>
<evidence type="ECO:0000256" key="2">
    <source>
        <dbReference type="ARBA" id="ARBA00001958"/>
    </source>
</evidence>
<dbReference type="InterPro" id="IPR036918">
    <property type="entry name" value="Pyrv_Knase_C_sf"/>
</dbReference>
<evidence type="ECO:0000256" key="15">
    <source>
        <dbReference type="RuleBase" id="RU000504"/>
    </source>
</evidence>
<dbReference type="EC" id="2.7.1.40" evidence="5 15"/>
<dbReference type="Gene3D" id="3.40.1380.20">
    <property type="entry name" value="Pyruvate kinase, C-terminal domain"/>
    <property type="match status" value="1"/>
</dbReference>
<dbReference type="Gene3D" id="3.20.20.60">
    <property type="entry name" value="Phosphoenolpyruvate-binding domains"/>
    <property type="match status" value="1"/>
</dbReference>
<dbReference type="InterPro" id="IPR015806">
    <property type="entry name" value="Pyrv_Knase_insert_dom_sf"/>
</dbReference>
<dbReference type="InterPro" id="IPR011037">
    <property type="entry name" value="Pyrv_Knase-like_insert_dom_sf"/>
</dbReference>
<dbReference type="GO" id="GO:0005524">
    <property type="term" value="F:ATP binding"/>
    <property type="evidence" value="ECO:0007669"/>
    <property type="project" value="UniProtKB-KW"/>
</dbReference>
<keyword evidence="19" id="KW-1185">Reference proteome</keyword>
<reference evidence="18" key="1">
    <citation type="journal article" date="2014" name="Nucleic Acids Res.">
        <title>The evolutionary dynamics of variant antigen genes in Babesia reveal a history of genomic innovation underlying host-parasite interaction.</title>
        <authorList>
            <person name="Jackson A.P."/>
            <person name="Otto T.D."/>
            <person name="Darby A."/>
            <person name="Ramaprasad A."/>
            <person name="Xia D."/>
            <person name="Echaide I.E."/>
            <person name="Farber M."/>
            <person name="Gahlot S."/>
            <person name="Gamble J."/>
            <person name="Gupta D."/>
            <person name="Gupta Y."/>
            <person name="Jackson L."/>
            <person name="Malandrin L."/>
            <person name="Malas T.B."/>
            <person name="Moussa E."/>
            <person name="Nair M."/>
            <person name="Reid A.J."/>
            <person name="Sanders M."/>
            <person name="Sharma J."/>
            <person name="Tracey A."/>
            <person name="Quail M.A."/>
            <person name="Weir W."/>
            <person name="Wastling J.M."/>
            <person name="Hall N."/>
            <person name="Willadsen P."/>
            <person name="Lingelbach K."/>
            <person name="Shiels B."/>
            <person name="Tait A."/>
            <person name="Berriman M."/>
            <person name="Allred D.R."/>
            <person name="Pain A."/>
        </authorList>
    </citation>
    <scope>NUCLEOTIDE SEQUENCE</scope>
    <source>
        <strain evidence="18">1802A</strain>
    </source>
</reference>
<comment type="cofactor">
    <cofactor evidence="1">
        <name>Mg(2+)</name>
        <dbReference type="ChEBI" id="CHEBI:18420"/>
    </cofactor>
</comment>
<feature type="domain" description="Pyruvate kinase barrel" evidence="16">
    <location>
        <begin position="35"/>
        <end position="359"/>
    </location>
</feature>
<dbReference type="Pfam" id="PF00224">
    <property type="entry name" value="PK"/>
    <property type="match status" value="1"/>
</dbReference>
<accession>A0AAD9LDT9</accession>
<comment type="cofactor">
    <cofactor evidence="2">
        <name>K(+)</name>
        <dbReference type="ChEBI" id="CHEBI:29103"/>
    </cofactor>
</comment>
<evidence type="ECO:0000313" key="19">
    <source>
        <dbReference type="Proteomes" id="UP001195914"/>
    </source>
</evidence>
<evidence type="ECO:0000259" key="17">
    <source>
        <dbReference type="Pfam" id="PF02887"/>
    </source>
</evidence>
<evidence type="ECO:0000313" key="18">
    <source>
        <dbReference type="EMBL" id="KAK1932736.1"/>
    </source>
</evidence>
<dbReference type="InterPro" id="IPR040442">
    <property type="entry name" value="Pyrv_kinase-like_dom_sf"/>
</dbReference>
<evidence type="ECO:0000256" key="11">
    <source>
        <dbReference type="ARBA" id="ARBA00022842"/>
    </source>
</evidence>
<dbReference type="GO" id="GO:0030955">
    <property type="term" value="F:potassium ion binding"/>
    <property type="evidence" value="ECO:0007669"/>
    <property type="project" value="InterPro"/>
</dbReference>
<dbReference type="NCBIfam" id="TIGR01064">
    <property type="entry name" value="pyruv_kin"/>
    <property type="match status" value="1"/>
</dbReference>
<dbReference type="PANTHER" id="PTHR11817">
    <property type="entry name" value="PYRUVATE KINASE"/>
    <property type="match status" value="1"/>
</dbReference>
<keyword evidence="7" id="KW-0479">Metal-binding</keyword>
<dbReference type="InterPro" id="IPR015793">
    <property type="entry name" value="Pyrv_Knase_brl"/>
</dbReference>
<dbReference type="InterPro" id="IPR015795">
    <property type="entry name" value="Pyrv_Knase_C"/>
</dbReference>
<keyword evidence="13 18" id="KW-0670">Pyruvate</keyword>
<dbReference type="Pfam" id="PF02887">
    <property type="entry name" value="PK_C"/>
    <property type="match status" value="1"/>
</dbReference>
<evidence type="ECO:0000256" key="12">
    <source>
        <dbReference type="ARBA" id="ARBA00023152"/>
    </source>
</evidence>
<proteinExistence type="inferred from homology"/>
<keyword evidence="10" id="KW-0067">ATP-binding</keyword>
<protein>
    <recommendedName>
        <fullName evidence="5 15">Pyruvate kinase</fullName>
        <ecNumber evidence="5 15">2.7.1.40</ecNumber>
    </recommendedName>
</protein>
<keyword evidence="6 15" id="KW-0808">Transferase</keyword>
<keyword evidence="12 15" id="KW-0324">Glycolysis</keyword>
<dbReference type="SUPFAM" id="SSF50800">
    <property type="entry name" value="PK beta-barrel domain-like"/>
    <property type="match status" value="1"/>
</dbReference>
<dbReference type="InterPro" id="IPR015813">
    <property type="entry name" value="Pyrv/PenolPyrv_kinase-like_dom"/>
</dbReference>
<evidence type="ECO:0000256" key="9">
    <source>
        <dbReference type="ARBA" id="ARBA00022777"/>
    </source>
</evidence>
<keyword evidence="9 15" id="KW-0418">Kinase</keyword>
<keyword evidence="11 15" id="KW-0460">Magnesium</keyword>
<evidence type="ECO:0000256" key="3">
    <source>
        <dbReference type="ARBA" id="ARBA00004997"/>
    </source>
</evidence>
<gene>
    <name evidence="18" type="ORF">X943_000561</name>
</gene>
<evidence type="ECO:0000256" key="4">
    <source>
        <dbReference type="ARBA" id="ARBA00008663"/>
    </source>
</evidence>
<dbReference type="GO" id="GO:0016301">
    <property type="term" value="F:kinase activity"/>
    <property type="evidence" value="ECO:0007669"/>
    <property type="project" value="UniProtKB-KW"/>
</dbReference>
<comment type="similarity">
    <text evidence="4 15">Belongs to the pyruvate kinase family.</text>
</comment>
<evidence type="ECO:0000256" key="1">
    <source>
        <dbReference type="ARBA" id="ARBA00001946"/>
    </source>
</evidence>
<dbReference type="NCBIfam" id="NF004978">
    <property type="entry name" value="PRK06354.1"/>
    <property type="match status" value="1"/>
</dbReference>
<comment type="caution">
    <text evidence="18">The sequence shown here is derived from an EMBL/GenBank/DDBJ whole genome shotgun (WGS) entry which is preliminary data.</text>
</comment>
<dbReference type="Proteomes" id="UP001195914">
    <property type="component" value="Unassembled WGS sequence"/>
</dbReference>
<dbReference type="PROSITE" id="PS00110">
    <property type="entry name" value="PYRUVATE_KINASE"/>
    <property type="match status" value="1"/>
</dbReference>